<keyword evidence="2 7" id="KW-0312">Gluconeogenesis</keyword>
<dbReference type="GeneID" id="36835973"/>
<comment type="subcellular location">
    <subcellularLocation>
        <location evidence="7 8">Cytoplasm</location>
    </subcellularLocation>
</comment>
<dbReference type="UniPathway" id="UPA00109">
    <property type="reaction ID" value="UER00189"/>
</dbReference>
<dbReference type="Pfam" id="PF00121">
    <property type="entry name" value="TIM"/>
    <property type="match status" value="1"/>
</dbReference>
<feature type="binding site" evidence="7">
    <location>
        <begin position="201"/>
        <end position="202"/>
    </location>
    <ligand>
        <name>substrate</name>
    </ligand>
</feature>
<dbReference type="InterPro" id="IPR013785">
    <property type="entry name" value="Aldolase_TIM"/>
</dbReference>
<dbReference type="NCBIfam" id="TIGR00419">
    <property type="entry name" value="tim"/>
    <property type="match status" value="1"/>
</dbReference>
<dbReference type="EC" id="5.3.1.1" evidence="7 8"/>
<dbReference type="PROSITE" id="PS51440">
    <property type="entry name" value="TIM_2"/>
    <property type="match status" value="1"/>
</dbReference>
<feature type="binding site" evidence="7">
    <location>
        <position position="146"/>
    </location>
    <ligand>
        <name>substrate</name>
    </ligand>
</feature>
<dbReference type="OrthoDB" id="9465at2157"/>
<dbReference type="NCBIfam" id="NF003302">
    <property type="entry name" value="PRK04302.1"/>
    <property type="match status" value="1"/>
</dbReference>
<reference evidence="9" key="1">
    <citation type="submission" date="2018-05" db="EMBL/GenBank/DDBJ databases">
        <title>Complete Genome Sequences of Extremely Thermoacidophilic, Metal-Mobilizing Type-Strain Members of the Archaeal Family Sulfolobaceae: Acidianus brierleyi DSM-1651T, Acidianus sulfidivorans DSM-18786T, Metallosphaera hakonensis DSM-7519T, and Metallosphaera prunae DSM-10039T.</title>
        <authorList>
            <person name="Counts J.A."/>
            <person name="Kelly R.M."/>
        </authorList>
    </citation>
    <scope>NUCLEOTIDE SEQUENCE [LARGE SCALE GENOMIC DNA]</scope>
    <source>
        <strain evidence="9">HO1-1</strain>
    </source>
</reference>
<evidence type="ECO:0000256" key="5">
    <source>
        <dbReference type="ARBA" id="ARBA00023235"/>
    </source>
</evidence>
<feature type="active site" description="Electrophile" evidence="7">
    <location>
        <position position="93"/>
    </location>
</feature>
<comment type="subunit">
    <text evidence="6 7">Homotetramer; dimer of dimers.</text>
</comment>
<dbReference type="EMBL" id="CP029287">
    <property type="protein sequence ID" value="AWS00205.1"/>
    <property type="molecule type" value="Genomic_DNA"/>
</dbReference>
<comment type="pathway">
    <text evidence="7 8">Carbohydrate biosynthesis; gluconeogenesis.</text>
</comment>
<evidence type="ECO:0000313" key="9">
    <source>
        <dbReference type="EMBL" id="AWS00205.1"/>
    </source>
</evidence>
<dbReference type="CDD" id="cd00311">
    <property type="entry name" value="TIM"/>
    <property type="match status" value="1"/>
</dbReference>
<comment type="pathway">
    <text evidence="7 8">Carbohydrate degradation; glycolysis; D-glyceraldehyde 3-phosphate from glycerone phosphate: step 1/1.</text>
</comment>
<dbReference type="HAMAP" id="MF_00147_A">
    <property type="entry name" value="TIM_A"/>
    <property type="match status" value="1"/>
</dbReference>
<dbReference type="PANTHER" id="PTHR21139">
    <property type="entry name" value="TRIOSEPHOSPHATE ISOMERASE"/>
    <property type="match status" value="1"/>
</dbReference>
<gene>
    <name evidence="7 9" type="primary">tpiA</name>
    <name evidence="9" type="ORF">DFR87_11485</name>
</gene>
<dbReference type="Proteomes" id="UP000247586">
    <property type="component" value="Chromosome"/>
</dbReference>
<evidence type="ECO:0000256" key="8">
    <source>
        <dbReference type="RuleBase" id="RU363013"/>
    </source>
</evidence>
<proteinExistence type="inferred from homology"/>
<comment type="catalytic activity">
    <reaction evidence="7 8">
        <text>D-glyceraldehyde 3-phosphate = dihydroxyacetone phosphate</text>
        <dbReference type="Rhea" id="RHEA:18585"/>
        <dbReference type="ChEBI" id="CHEBI:57642"/>
        <dbReference type="ChEBI" id="CHEBI:59776"/>
        <dbReference type="EC" id="5.3.1.1"/>
    </reaction>
</comment>
<feature type="binding site" evidence="7">
    <location>
        <begin position="9"/>
        <end position="11"/>
    </location>
    <ligand>
        <name>substrate</name>
    </ligand>
</feature>
<feature type="active site" description="Proton acceptor" evidence="7">
    <location>
        <position position="141"/>
    </location>
</feature>
<evidence type="ECO:0000256" key="2">
    <source>
        <dbReference type="ARBA" id="ARBA00022432"/>
    </source>
</evidence>
<dbReference type="GO" id="GO:0019563">
    <property type="term" value="P:glycerol catabolic process"/>
    <property type="evidence" value="ECO:0007669"/>
    <property type="project" value="TreeGrafter"/>
</dbReference>
<evidence type="ECO:0000256" key="4">
    <source>
        <dbReference type="ARBA" id="ARBA00023152"/>
    </source>
</evidence>
<comment type="similarity">
    <text evidence="7 8">Belongs to the triosephosphate isomerase family.</text>
</comment>
<dbReference type="PANTHER" id="PTHR21139:SF42">
    <property type="entry name" value="TRIOSEPHOSPHATE ISOMERASE"/>
    <property type="match status" value="1"/>
</dbReference>
<dbReference type="GO" id="GO:0006094">
    <property type="term" value="P:gluconeogenesis"/>
    <property type="evidence" value="ECO:0007669"/>
    <property type="project" value="UniProtKB-UniRule"/>
</dbReference>
<dbReference type="RefSeq" id="WP_110369564.1">
    <property type="nucleotide sequence ID" value="NZ_CP029287.2"/>
</dbReference>
<sequence length="228" mass="24560">MKPPIIIVNFKAYETSYGKRGLEMAKILEKVSIETSTEIIISVPATMISRLAQEVTIPVYAQHVDGVSEGAHTGAVTPEHIKDAGARGSLLNHSEKRVRMDELDDALKRMKKLGLESVICVDRYELVAPMGLLKPGAVLVEPPELIGSGVSVSKARPEVITNAVNEIRKVEDVYLIAGAGITTGEDVYVAIKLGSDGFGVASAVMKAKDPQKVIQDLVLNAIRAMEEK</sequence>
<dbReference type="SUPFAM" id="SSF51351">
    <property type="entry name" value="Triosephosphate isomerase (TIM)"/>
    <property type="match status" value="1"/>
</dbReference>
<keyword evidence="4 7" id="KW-0324">Glycolysis</keyword>
<accession>A0A2U9IW25</accession>
<evidence type="ECO:0000256" key="1">
    <source>
        <dbReference type="ARBA" id="ARBA00019397"/>
    </source>
</evidence>
<dbReference type="InterPro" id="IPR000652">
    <property type="entry name" value="Triosephosphate_isomerase"/>
</dbReference>
<dbReference type="InterPro" id="IPR035990">
    <property type="entry name" value="TIM_sf"/>
</dbReference>
<dbReference type="GO" id="GO:0005829">
    <property type="term" value="C:cytosol"/>
    <property type="evidence" value="ECO:0007669"/>
    <property type="project" value="TreeGrafter"/>
</dbReference>
<comment type="function">
    <text evidence="7">Involved in the gluconeogenesis. Catalyzes stereospecifically the conversion of dihydroxyacetone phosphate (DHAP) to D-glyceraldehyde-3-phosphate (G3P).</text>
</comment>
<evidence type="ECO:0000256" key="7">
    <source>
        <dbReference type="HAMAP-Rule" id="MF_00147"/>
    </source>
</evidence>
<evidence type="ECO:0000313" key="10">
    <source>
        <dbReference type="Proteomes" id="UP000247586"/>
    </source>
</evidence>
<feature type="binding site" evidence="7">
    <location>
        <position position="180"/>
    </location>
    <ligand>
        <name>substrate</name>
    </ligand>
</feature>
<evidence type="ECO:0000256" key="3">
    <source>
        <dbReference type="ARBA" id="ARBA00022490"/>
    </source>
</evidence>
<dbReference type="Gene3D" id="3.20.20.70">
    <property type="entry name" value="Aldolase class I"/>
    <property type="match status" value="1"/>
</dbReference>
<keyword evidence="10" id="KW-1185">Reference proteome</keyword>
<dbReference type="GO" id="GO:0046166">
    <property type="term" value="P:glyceraldehyde-3-phosphate biosynthetic process"/>
    <property type="evidence" value="ECO:0007669"/>
    <property type="project" value="TreeGrafter"/>
</dbReference>
<dbReference type="STRING" id="1293036.GCA_001315825_02781"/>
<keyword evidence="3 7" id="KW-0963">Cytoplasm</keyword>
<organism evidence="9 10">
    <name type="scientific">Metallosphaera hakonensis JCM 8857 = DSM 7519</name>
    <dbReference type="NCBI Taxonomy" id="1293036"/>
    <lineage>
        <taxon>Archaea</taxon>
        <taxon>Thermoproteota</taxon>
        <taxon>Thermoprotei</taxon>
        <taxon>Sulfolobales</taxon>
        <taxon>Sulfolobaceae</taxon>
        <taxon>Metallosphaera</taxon>
    </lineage>
</organism>
<dbReference type="AlphaFoldDB" id="A0A2U9IW25"/>
<evidence type="ECO:0000256" key="6">
    <source>
        <dbReference type="ARBA" id="ARBA00044762"/>
    </source>
</evidence>
<dbReference type="FunFam" id="3.20.20.70:FF:000223">
    <property type="entry name" value="Triosephosphate isomerase"/>
    <property type="match status" value="1"/>
</dbReference>
<name>A0A2U9IW25_9CREN</name>
<dbReference type="GO" id="GO:0006096">
    <property type="term" value="P:glycolytic process"/>
    <property type="evidence" value="ECO:0007669"/>
    <property type="project" value="UniProtKB-UniRule"/>
</dbReference>
<dbReference type="UniPathway" id="UPA00138"/>
<keyword evidence="5 7" id="KW-0413">Isomerase</keyword>
<protein>
    <recommendedName>
        <fullName evidence="1 7">Triosephosphate isomerase</fullName>
        <shortName evidence="7">TIM</shortName>
        <shortName evidence="7">TPI</shortName>
        <ecNumber evidence="7 8">5.3.1.1</ecNumber>
    </recommendedName>
    <alternativeName>
        <fullName evidence="7">Triose-phosphate isomerase</fullName>
    </alternativeName>
</protein>
<dbReference type="InterPro" id="IPR022891">
    <property type="entry name" value="Triosephosphate_isomerase_arc"/>
</dbReference>
<dbReference type="KEGG" id="mhk:DFR87_11485"/>
<dbReference type="GO" id="GO:0004807">
    <property type="term" value="F:triose-phosphate isomerase activity"/>
    <property type="evidence" value="ECO:0007669"/>
    <property type="project" value="UniProtKB-UniRule"/>
</dbReference>